<accession>A0A381UUJ2</accession>
<reference evidence="3" key="1">
    <citation type="submission" date="2018-05" db="EMBL/GenBank/DDBJ databases">
        <authorList>
            <person name="Lanie J.A."/>
            <person name="Ng W.-L."/>
            <person name="Kazmierczak K.M."/>
            <person name="Andrzejewski T.M."/>
            <person name="Davidsen T.M."/>
            <person name="Wayne K.J."/>
            <person name="Tettelin H."/>
            <person name="Glass J.I."/>
            <person name="Rusch D."/>
            <person name="Podicherti R."/>
            <person name="Tsui H.-C.T."/>
            <person name="Winkler M.E."/>
        </authorList>
    </citation>
    <scope>NUCLEOTIDE SEQUENCE</scope>
</reference>
<proteinExistence type="inferred from homology"/>
<feature type="domain" description="UPF0033" evidence="2">
    <location>
        <begin position="8"/>
        <end position="75"/>
    </location>
</feature>
<organism evidence="3">
    <name type="scientific">marine metagenome</name>
    <dbReference type="NCBI Taxonomy" id="408172"/>
    <lineage>
        <taxon>unclassified sequences</taxon>
        <taxon>metagenomes</taxon>
        <taxon>ecological metagenomes</taxon>
    </lineage>
</organism>
<dbReference type="InterPro" id="IPR001455">
    <property type="entry name" value="TusA-like"/>
</dbReference>
<dbReference type="InterPro" id="IPR036868">
    <property type="entry name" value="TusA-like_sf"/>
</dbReference>
<dbReference type="PANTHER" id="PTHR33279">
    <property type="entry name" value="SULFUR CARRIER PROTEIN YEDF-RELATED"/>
    <property type="match status" value="1"/>
</dbReference>
<name>A0A381UUJ2_9ZZZZ</name>
<dbReference type="AlphaFoldDB" id="A0A381UUJ2"/>
<dbReference type="Gene3D" id="3.30.110.40">
    <property type="entry name" value="TusA-like domain"/>
    <property type="match status" value="1"/>
</dbReference>
<gene>
    <name evidence="3" type="ORF">METZ01_LOCUS84614</name>
</gene>
<dbReference type="PANTHER" id="PTHR33279:SF6">
    <property type="entry name" value="SULFUR CARRIER PROTEIN YEDF-RELATED"/>
    <property type="match status" value="1"/>
</dbReference>
<evidence type="ECO:0000259" key="2">
    <source>
        <dbReference type="Pfam" id="PF01206"/>
    </source>
</evidence>
<comment type="similarity">
    <text evidence="1">Belongs to the sulfur carrier protein TusA family.</text>
</comment>
<protein>
    <recommendedName>
        <fullName evidence="2">UPF0033 domain-containing protein</fullName>
    </recommendedName>
</protein>
<dbReference type="Pfam" id="PF01206">
    <property type="entry name" value="TusA"/>
    <property type="match status" value="1"/>
</dbReference>
<dbReference type="SUPFAM" id="SSF64307">
    <property type="entry name" value="SirA-like"/>
    <property type="match status" value="1"/>
</dbReference>
<evidence type="ECO:0000313" key="3">
    <source>
        <dbReference type="EMBL" id="SVA31760.1"/>
    </source>
</evidence>
<dbReference type="CDD" id="cd00291">
    <property type="entry name" value="SirA_YedF_YeeD"/>
    <property type="match status" value="1"/>
</dbReference>
<evidence type="ECO:0000256" key="1">
    <source>
        <dbReference type="ARBA" id="ARBA00008984"/>
    </source>
</evidence>
<dbReference type="EMBL" id="UINC01007160">
    <property type="protein sequence ID" value="SVA31760.1"/>
    <property type="molecule type" value="Genomic_DNA"/>
</dbReference>
<sequence length="81" mass="8896">MSRPTARRLDLLGFLCPIPVHETRRALEASDGGTVLEVVCDDPETLHDIPALCDRMGITLERVTERSGEYTFVISNVVAGL</sequence>